<keyword evidence="1" id="KW-0812">Transmembrane</keyword>
<name>A0A0J1BLN9_RHOIS</name>
<sequence length="112" mass="12508">MNISPRHFDLGRGSRMMSFIMLFLLAFPTLGISTTVSRSLLGNGRQTETEEIEERVPCSPHRRVQQLRSPQGGFVLPRELLSGRNLVPQTRPLLSAIDGHRIANGLLAPMRC</sequence>
<organism evidence="1 2">
    <name type="scientific">Rhodopirellula islandica</name>
    <dbReference type="NCBI Taxonomy" id="595434"/>
    <lineage>
        <taxon>Bacteria</taxon>
        <taxon>Pseudomonadati</taxon>
        <taxon>Planctomycetota</taxon>
        <taxon>Planctomycetia</taxon>
        <taxon>Pirellulales</taxon>
        <taxon>Pirellulaceae</taxon>
        <taxon>Rhodopirellula</taxon>
    </lineage>
</organism>
<accession>A0A0J1BLN9</accession>
<dbReference type="PATRIC" id="fig|595434.4.peg.472"/>
<dbReference type="EMBL" id="LECT01000006">
    <property type="protein sequence ID" value="KLU07410.1"/>
    <property type="molecule type" value="Genomic_DNA"/>
</dbReference>
<keyword evidence="2" id="KW-1185">Reference proteome</keyword>
<proteinExistence type="predicted"/>
<protein>
    <submittedName>
        <fullName evidence="1">Transmembrane region and signal peptide protein</fullName>
    </submittedName>
</protein>
<comment type="caution">
    <text evidence="1">The sequence shown here is derived from an EMBL/GenBank/DDBJ whole genome shotgun (WGS) entry which is preliminary data.</text>
</comment>
<keyword evidence="1" id="KW-0472">Membrane</keyword>
<dbReference type="Proteomes" id="UP000036367">
    <property type="component" value="Unassembled WGS sequence"/>
</dbReference>
<dbReference type="AlphaFoldDB" id="A0A0J1BLN9"/>
<reference evidence="1" key="1">
    <citation type="submission" date="2015-05" db="EMBL/GenBank/DDBJ databases">
        <title>Permanent draft genome of Rhodopirellula islandicus K833.</title>
        <authorList>
            <person name="Kizina J."/>
            <person name="Richter M."/>
            <person name="Glockner F.O."/>
            <person name="Harder J."/>
        </authorList>
    </citation>
    <scope>NUCLEOTIDE SEQUENCE [LARGE SCALE GENOMIC DNA]</scope>
    <source>
        <strain evidence="1">K833</strain>
    </source>
</reference>
<gene>
    <name evidence="1" type="ORF">RISK_000488</name>
</gene>
<evidence type="ECO:0000313" key="2">
    <source>
        <dbReference type="Proteomes" id="UP000036367"/>
    </source>
</evidence>
<evidence type="ECO:0000313" key="1">
    <source>
        <dbReference type="EMBL" id="KLU07410.1"/>
    </source>
</evidence>